<dbReference type="AlphaFoldDB" id="A0A4R4DTD6"/>
<evidence type="ECO:0000256" key="3">
    <source>
        <dbReference type="ARBA" id="ARBA00022679"/>
    </source>
</evidence>
<keyword evidence="5" id="KW-0460">Magnesium</keyword>
<gene>
    <name evidence="8" type="ORF">EXY23_02510</name>
</gene>
<name>A0A4R4DTD6_9PROT</name>
<dbReference type="PROSITE" id="PS00444">
    <property type="entry name" value="POLYPRENYL_SYNTHASE_2"/>
    <property type="match status" value="1"/>
</dbReference>
<evidence type="ECO:0000256" key="7">
    <source>
        <dbReference type="RuleBase" id="RU004466"/>
    </source>
</evidence>
<dbReference type="InterPro" id="IPR000092">
    <property type="entry name" value="Polyprenyl_synt"/>
</dbReference>
<accession>A0A4R4DTD6</accession>
<evidence type="ECO:0000256" key="4">
    <source>
        <dbReference type="ARBA" id="ARBA00022723"/>
    </source>
</evidence>
<comment type="caution">
    <text evidence="8">The sequence shown here is derived from an EMBL/GenBank/DDBJ whole genome shotgun (WGS) entry which is preliminary data.</text>
</comment>
<sequence>MDAVARIERTLAAAIALAEGPGCPPRLAQAMHHAVFPRGARVRPRLCLAVAAACGDDAPALSEAAAASIELLHCASLVHDDLPCFDDAATRRGRPSVHRAHGEPLAVLAGDALIVLAFQILARVAPVAPRRLPPVLLTVGDAVGVPRGIVAGQGWESEPRCDLAEYQREKTGSLFAAAAAAGAAAAGADAMAWRRLGDRLGEAYQVADDIRDAVLDEAEMGKPAGQDAAHARPSAVAEFGLAGAVARLEDLAAEAVAAIPPCPGAADLRAVIRSETHRLLPRGLAASAA</sequence>
<dbReference type="GO" id="GO:0008299">
    <property type="term" value="P:isoprenoid biosynthetic process"/>
    <property type="evidence" value="ECO:0007669"/>
    <property type="project" value="UniProtKB-KW"/>
</dbReference>
<dbReference type="SFLD" id="SFLDS00005">
    <property type="entry name" value="Isoprenoid_Synthase_Type_I"/>
    <property type="match status" value="1"/>
</dbReference>
<dbReference type="OrthoDB" id="9805316at2"/>
<dbReference type="PANTHER" id="PTHR43281">
    <property type="entry name" value="FARNESYL DIPHOSPHATE SYNTHASE"/>
    <property type="match status" value="1"/>
</dbReference>
<organism evidence="8 9">
    <name type="scientific">Roseicella aquatilis</name>
    <dbReference type="NCBI Taxonomy" id="2527868"/>
    <lineage>
        <taxon>Bacteria</taxon>
        <taxon>Pseudomonadati</taxon>
        <taxon>Pseudomonadota</taxon>
        <taxon>Alphaproteobacteria</taxon>
        <taxon>Acetobacterales</taxon>
        <taxon>Roseomonadaceae</taxon>
        <taxon>Roseicella</taxon>
    </lineage>
</organism>
<keyword evidence="6" id="KW-0414">Isoprene biosynthesis</keyword>
<dbReference type="Proteomes" id="UP000295023">
    <property type="component" value="Unassembled WGS sequence"/>
</dbReference>
<dbReference type="RefSeq" id="WP_132284213.1">
    <property type="nucleotide sequence ID" value="NZ_SKBM01000002.1"/>
</dbReference>
<evidence type="ECO:0000313" key="8">
    <source>
        <dbReference type="EMBL" id="TCZ65976.1"/>
    </source>
</evidence>
<dbReference type="PANTHER" id="PTHR43281:SF1">
    <property type="entry name" value="FARNESYL DIPHOSPHATE SYNTHASE"/>
    <property type="match status" value="1"/>
</dbReference>
<dbReference type="InterPro" id="IPR033749">
    <property type="entry name" value="Polyprenyl_synt_CS"/>
</dbReference>
<keyword evidence="3 7" id="KW-0808">Transferase</keyword>
<comment type="similarity">
    <text evidence="2 7">Belongs to the FPP/GGPP synthase family.</text>
</comment>
<evidence type="ECO:0000256" key="1">
    <source>
        <dbReference type="ARBA" id="ARBA00001946"/>
    </source>
</evidence>
<proteinExistence type="inferred from homology"/>
<dbReference type="PROSITE" id="PS00723">
    <property type="entry name" value="POLYPRENYL_SYNTHASE_1"/>
    <property type="match status" value="1"/>
</dbReference>
<comment type="cofactor">
    <cofactor evidence="1">
        <name>Mg(2+)</name>
        <dbReference type="ChEBI" id="CHEBI:18420"/>
    </cofactor>
</comment>
<evidence type="ECO:0000256" key="2">
    <source>
        <dbReference type="ARBA" id="ARBA00006706"/>
    </source>
</evidence>
<evidence type="ECO:0000256" key="6">
    <source>
        <dbReference type="ARBA" id="ARBA00023229"/>
    </source>
</evidence>
<dbReference type="GO" id="GO:0004659">
    <property type="term" value="F:prenyltransferase activity"/>
    <property type="evidence" value="ECO:0007669"/>
    <property type="project" value="InterPro"/>
</dbReference>
<keyword evidence="4" id="KW-0479">Metal-binding</keyword>
<dbReference type="Pfam" id="PF00348">
    <property type="entry name" value="polyprenyl_synt"/>
    <property type="match status" value="1"/>
</dbReference>
<dbReference type="CDD" id="cd00685">
    <property type="entry name" value="Trans_IPPS_HT"/>
    <property type="match status" value="1"/>
</dbReference>
<evidence type="ECO:0000313" key="9">
    <source>
        <dbReference type="Proteomes" id="UP000295023"/>
    </source>
</evidence>
<protein>
    <submittedName>
        <fullName evidence="8">Polyprenyl synthetase family protein</fullName>
    </submittedName>
</protein>
<dbReference type="EMBL" id="SKBM01000002">
    <property type="protein sequence ID" value="TCZ65976.1"/>
    <property type="molecule type" value="Genomic_DNA"/>
</dbReference>
<dbReference type="GO" id="GO:0046872">
    <property type="term" value="F:metal ion binding"/>
    <property type="evidence" value="ECO:0007669"/>
    <property type="project" value="UniProtKB-KW"/>
</dbReference>
<keyword evidence="9" id="KW-1185">Reference proteome</keyword>
<reference evidence="8 9" key="1">
    <citation type="submission" date="2019-03" db="EMBL/GenBank/DDBJ databases">
        <title>Paracraurococcus aquatilis NE82 genome sequence.</title>
        <authorList>
            <person name="Zhao Y."/>
            <person name="Du Z."/>
        </authorList>
    </citation>
    <scope>NUCLEOTIDE SEQUENCE [LARGE SCALE GENOMIC DNA]</scope>
    <source>
        <strain evidence="8 9">NE82</strain>
    </source>
</reference>
<dbReference type="SUPFAM" id="SSF48576">
    <property type="entry name" value="Terpenoid synthases"/>
    <property type="match status" value="1"/>
</dbReference>
<evidence type="ECO:0000256" key="5">
    <source>
        <dbReference type="ARBA" id="ARBA00022842"/>
    </source>
</evidence>
<dbReference type="InterPro" id="IPR008949">
    <property type="entry name" value="Isoprenoid_synthase_dom_sf"/>
</dbReference>
<dbReference type="Gene3D" id="1.10.600.10">
    <property type="entry name" value="Farnesyl Diphosphate Synthase"/>
    <property type="match status" value="1"/>
</dbReference>